<dbReference type="EMBL" id="CP117811">
    <property type="protein sequence ID" value="WDE97401.1"/>
    <property type="molecule type" value="Genomic_DNA"/>
</dbReference>
<gene>
    <name evidence="5" type="ORF">PQO03_05485</name>
</gene>
<accession>A0ABY7VT61</accession>
<dbReference type="Pfam" id="PF07624">
    <property type="entry name" value="PSD2"/>
    <property type="match status" value="1"/>
</dbReference>
<feature type="domain" description="DUF1588" evidence="3">
    <location>
        <begin position="886"/>
        <end position="982"/>
    </location>
</feature>
<name>A0ABY7VT61_9BACT</name>
<proteinExistence type="predicted"/>
<feature type="region of interest" description="Disordered" evidence="1">
    <location>
        <begin position="172"/>
        <end position="226"/>
    </location>
</feature>
<feature type="compositionally biased region" description="Basic and acidic residues" evidence="1">
    <location>
        <begin position="175"/>
        <end position="191"/>
    </location>
</feature>
<feature type="domain" description="DUF1592" evidence="4">
    <location>
        <begin position="749"/>
        <end position="868"/>
    </location>
</feature>
<feature type="domain" description="DUF1585" evidence="2">
    <location>
        <begin position="992"/>
        <end position="1065"/>
    </location>
</feature>
<keyword evidence="6" id="KW-1185">Reference proteome</keyword>
<evidence type="ECO:0000259" key="3">
    <source>
        <dbReference type="Pfam" id="PF07627"/>
    </source>
</evidence>
<protein>
    <submittedName>
        <fullName evidence="5">DUF1592 domain-containing protein</fullName>
    </submittedName>
</protein>
<dbReference type="InterPro" id="IPR013039">
    <property type="entry name" value="DUF1588"/>
</dbReference>
<evidence type="ECO:0000259" key="4">
    <source>
        <dbReference type="Pfam" id="PF07631"/>
    </source>
</evidence>
<dbReference type="Pfam" id="PF07631">
    <property type="entry name" value="PSD4"/>
    <property type="match status" value="1"/>
</dbReference>
<evidence type="ECO:0000259" key="2">
    <source>
        <dbReference type="Pfam" id="PF07624"/>
    </source>
</evidence>
<feature type="compositionally biased region" description="Polar residues" evidence="1">
    <location>
        <begin position="64"/>
        <end position="77"/>
    </location>
</feature>
<evidence type="ECO:0000313" key="5">
    <source>
        <dbReference type="EMBL" id="WDE97401.1"/>
    </source>
</evidence>
<dbReference type="Pfam" id="PF07627">
    <property type="entry name" value="PSCyt3"/>
    <property type="match status" value="1"/>
</dbReference>
<dbReference type="RefSeq" id="WP_274151756.1">
    <property type="nucleotide sequence ID" value="NZ_CP117811.1"/>
</dbReference>
<dbReference type="InterPro" id="IPR013042">
    <property type="entry name" value="DUF1592"/>
</dbReference>
<reference evidence="5 6" key="1">
    <citation type="submission" date="2023-02" db="EMBL/GenBank/DDBJ databases">
        <title>Genome sequence of Lentisphaera profundi SAORIC-696.</title>
        <authorList>
            <person name="Kim e."/>
            <person name="Cho J.-C."/>
            <person name="Choi A."/>
            <person name="Kang I."/>
        </authorList>
    </citation>
    <scope>NUCLEOTIDE SEQUENCE [LARGE SCALE GENOMIC DNA]</scope>
    <source>
        <strain evidence="5 6">SAORIC-696</strain>
    </source>
</reference>
<evidence type="ECO:0000256" key="1">
    <source>
        <dbReference type="SAM" id="MobiDB-lite"/>
    </source>
</evidence>
<dbReference type="InterPro" id="IPR011478">
    <property type="entry name" value="DUF1585"/>
</dbReference>
<feature type="compositionally biased region" description="Basic residues" evidence="1">
    <location>
        <begin position="193"/>
        <end position="211"/>
    </location>
</feature>
<sequence length="1069" mass="122708">MDSPKTPPHLDKHTPEINIHCEQCNQHLVLENPQDFEQLFCPGCEQDLTSYLQSSIPKAIIDTSPESYHPSPNTNGPKSPDKTNSDSELSADPVNSKPLVPTISADQNTQDNSSVSAVELTLCCDSCQQKLILENPDQFDQIICPGCNKDITDQKPLTIIRSSFNASLKQGITRSKQEVKPSLDLPKEVPKQKAPKARKVSKKQLPRKKSKGLSVSKSTVNKIPRPKKQKKANLVPLALVCSILLAGLIYKSAEIRKMFDPAMNKKQPSKSIAAPKSETPILVATKPVLVPITEAIVFIKDEGILEPAALVIIDEMKVPDSALLNKVEIKTLIGKLKTHCYECHGNDLHEEELNFETLKSAEDYYKKYNIFKQSLSFIRASEMPPPEDGEIAPREREEFAELVQKLLFTIETRSRKISKKQKIQRLNSKNYNTTVKAVTGLEFDFSSKFQIDNTNDISIVSFEKFLASAEFISRYAAYDLEQGFYFNEKPLLKQPKNILIKRLKAIQYKYLLNHYFKDFKEQEALRRSMSALAEFLRDGKKQSAKLNEISSKHKISAIFVQQTATFLKKHGLDTTISKGLKDWKKLSIKKYPNDLIEPAIDSFIKHWKAANEDLDTNRKLSNLKRKQYQKFNQLIAAIFVLPNELIQENLSVENREKYTQVEELIHFIEYKKISPQLTALMKRQSEAFLKKLLRRPAEETEINSFLNSFLQLTHQHGSDNAVQLMMTQSFLRTEFLFRFEKKTPEFKKLSAFELANRLSYLIWNQPPDQELYDLASSGQIFDRQVLIEQVQSMLRDKRSQAMLKAFLNKWLEVDALRDMAEEDPIYEDMYKEIITYFDYIIKNDLNLQHLLSSDFTFLNDHMAEFYNIKTDVGYVFRKRSLETDQRGGIIGMAGFMALSSAGERTNPILRGNFILSSILGTPTPPPPPDAGILPSASETKDMSLREVLVEHRRNPNCKGCHSLIDPLGFPLENYDHMGRWRDNVDNMATLNNGKEIRGPQQLRRYLVKNRDHFYRKVSSAFLSYAMNRELNHYDFYLVNKCHSNMRNNDNRFSAIVATIILSDQFQYKF</sequence>
<evidence type="ECO:0000313" key="6">
    <source>
        <dbReference type="Proteomes" id="UP001214250"/>
    </source>
</evidence>
<feature type="region of interest" description="Disordered" evidence="1">
    <location>
        <begin position="62"/>
        <end position="111"/>
    </location>
</feature>
<dbReference type="Proteomes" id="UP001214250">
    <property type="component" value="Chromosome 1"/>
</dbReference>
<organism evidence="5 6">
    <name type="scientific">Lentisphaera profundi</name>
    <dbReference type="NCBI Taxonomy" id="1658616"/>
    <lineage>
        <taxon>Bacteria</taxon>
        <taxon>Pseudomonadati</taxon>
        <taxon>Lentisphaerota</taxon>
        <taxon>Lentisphaeria</taxon>
        <taxon>Lentisphaerales</taxon>
        <taxon>Lentisphaeraceae</taxon>
        <taxon>Lentisphaera</taxon>
    </lineage>
</organism>